<evidence type="ECO:0000313" key="2">
    <source>
        <dbReference type="Proteomes" id="UP000228495"/>
    </source>
</evidence>
<dbReference type="AlphaFoldDB" id="A0A2H0BGY7"/>
<sequence length="371" mass="41162">MDSQNKTLVIEVANQYVHGLIFERIPEGSFFFRAHHKMPTSASTGDMVRAMKQYYESEYNSVEVVDDRQSRISQITDSLSSYGTSVSIRIDSKETIVAVSTYGRNRQTKSLPYGWGAGVGDVISIGGVEKFNTWFDITGAGNKTHQFDVIGRRIQYPMLSAGKGSESALSAVLFAILSAVSSEVQVQVTNTGLQEVQHSVNRVVLSGEIFSQEGNLEEYIFSIIDGLELDGVWQILLDSNNVLSSLSYIVPDTLYDVGELGLELQGTLVTLSHRQKWFEDLGEIVFDFGLSEPMVLSARTGEVVVVPVSGDQTGDMVFTVNREVEVKGYSPNSDIRGGRLGVLVDMRGRPIKSYFQDKSYARQYRKWVSNL</sequence>
<gene>
    <name evidence="1" type="ORF">COX05_00370</name>
</gene>
<comment type="caution">
    <text evidence="1">The sequence shown here is derived from an EMBL/GenBank/DDBJ whole genome shotgun (WGS) entry which is preliminary data.</text>
</comment>
<evidence type="ECO:0000313" key="1">
    <source>
        <dbReference type="EMBL" id="PIP56936.1"/>
    </source>
</evidence>
<name>A0A2H0BGY7_UNCKA</name>
<organism evidence="1 2">
    <name type="scientific">candidate division WWE3 bacterium CG22_combo_CG10-13_8_21_14_all_39_12</name>
    <dbReference type="NCBI Taxonomy" id="1975094"/>
    <lineage>
        <taxon>Bacteria</taxon>
        <taxon>Katanobacteria</taxon>
    </lineage>
</organism>
<dbReference type="EMBL" id="PCSU01000004">
    <property type="protein sequence ID" value="PIP56936.1"/>
    <property type="molecule type" value="Genomic_DNA"/>
</dbReference>
<dbReference type="Proteomes" id="UP000228495">
    <property type="component" value="Unassembled WGS sequence"/>
</dbReference>
<protein>
    <submittedName>
        <fullName evidence="1">Uncharacterized protein</fullName>
    </submittedName>
</protein>
<accession>A0A2H0BGY7</accession>
<proteinExistence type="predicted"/>
<reference evidence="1 2" key="1">
    <citation type="submission" date="2017-09" db="EMBL/GenBank/DDBJ databases">
        <title>Depth-based differentiation of microbial function through sediment-hosted aquifers and enrichment of novel symbionts in the deep terrestrial subsurface.</title>
        <authorList>
            <person name="Probst A.J."/>
            <person name="Ladd B."/>
            <person name="Jarett J.K."/>
            <person name="Geller-Mcgrath D.E."/>
            <person name="Sieber C.M."/>
            <person name="Emerson J.B."/>
            <person name="Anantharaman K."/>
            <person name="Thomas B.C."/>
            <person name="Malmstrom R."/>
            <person name="Stieglmeier M."/>
            <person name="Klingl A."/>
            <person name="Woyke T."/>
            <person name="Ryan C.M."/>
            <person name="Banfield J.F."/>
        </authorList>
    </citation>
    <scope>NUCLEOTIDE SEQUENCE [LARGE SCALE GENOMIC DNA]</scope>
    <source>
        <strain evidence="1">CG22_combo_CG10-13_8_21_14_all_39_12</strain>
    </source>
</reference>